<dbReference type="Proteomes" id="UP001283691">
    <property type="component" value="Unassembled WGS sequence"/>
</dbReference>
<gene>
    <name evidence="1" type="ORF">Q6A80_01920</name>
</gene>
<evidence type="ECO:0000313" key="1">
    <source>
        <dbReference type="EMBL" id="MDX4068476.1"/>
    </source>
</evidence>
<dbReference type="RefSeq" id="WP_319047511.1">
    <property type="nucleotide sequence ID" value="NZ_JAUQUE010000006.1"/>
</dbReference>
<proteinExistence type="predicted"/>
<accession>A0AAW9D8E1</accession>
<sequence length="43" mass="5171">MWNNYYSNTKSTDWVDKTQDSLRLFTTIQNTSNKNSLKWDLLV</sequence>
<reference evidence="1" key="1">
    <citation type="journal article" date="2023" name="Front. Microbiol.">
        <title>Genomic diversity and taxonomic marker for Arcobacter species.</title>
        <authorList>
            <person name="Zhou G."/>
            <person name="Gu Y."/>
            <person name="Wang H."/>
            <person name="Chen X."/>
            <person name="Zhang X."/>
            <person name="Shao Z."/>
            <person name="Yan X."/>
            <person name="Zhang J."/>
            <person name="Zhang M."/>
        </authorList>
    </citation>
    <scope>NUCLEOTIDE SEQUENCE</scope>
    <source>
        <strain evidence="1">BJSY19SF1-2</strain>
    </source>
</reference>
<organism evidence="1 2">
    <name type="scientific">Aliarcobacter skirrowii</name>
    <dbReference type="NCBI Taxonomy" id="28200"/>
    <lineage>
        <taxon>Bacteria</taxon>
        <taxon>Pseudomonadati</taxon>
        <taxon>Campylobacterota</taxon>
        <taxon>Epsilonproteobacteria</taxon>
        <taxon>Campylobacterales</taxon>
        <taxon>Arcobacteraceae</taxon>
        <taxon>Aliarcobacter</taxon>
    </lineage>
</organism>
<dbReference type="AlphaFoldDB" id="A0AAW9D8E1"/>
<name>A0AAW9D8E1_9BACT</name>
<reference evidence="1" key="2">
    <citation type="submission" date="2023-07" db="EMBL/GenBank/DDBJ databases">
        <authorList>
            <person name="Zhang M."/>
            <person name="Zhou G."/>
        </authorList>
    </citation>
    <scope>NUCLEOTIDE SEQUENCE</scope>
    <source>
        <strain evidence="1">BJSY19SF1-2</strain>
    </source>
</reference>
<dbReference type="EMBL" id="JAUQUR010000001">
    <property type="protein sequence ID" value="MDX4068476.1"/>
    <property type="molecule type" value="Genomic_DNA"/>
</dbReference>
<protein>
    <submittedName>
        <fullName evidence="1">Uncharacterized protein</fullName>
    </submittedName>
</protein>
<comment type="caution">
    <text evidence="1">The sequence shown here is derived from an EMBL/GenBank/DDBJ whole genome shotgun (WGS) entry which is preliminary data.</text>
</comment>
<evidence type="ECO:0000313" key="2">
    <source>
        <dbReference type="Proteomes" id="UP001283691"/>
    </source>
</evidence>